<organism evidence="1 2">
    <name type="scientific">Gossypium australe</name>
    <dbReference type="NCBI Taxonomy" id="47621"/>
    <lineage>
        <taxon>Eukaryota</taxon>
        <taxon>Viridiplantae</taxon>
        <taxon>Streptophyta</taxon>
        <taxon>Embryophyta</taxon>
        <taxon>Tracheophyta</taxon>
        <taxon>Spermatophyta</taxon>
        <taxon>Magnoliopsida</taxon>
        <taxon>eudicotyledons</taxon>
        <taxon>Gunneridae</taxon>
        <taxon>Pentapetalae</taxon>
        <taxon>rosids</taxon>
        <taxon>malvids</taxon>
        <taxon>Malvales</taxon>
        <taxon>Malvaceae</taxon>
        <taxon>Malvoideae</taxon>
        <taxon>Gossypium</taxon>
    </lineage>
</organism>
<protein>
    <submittedName>
        <fullName evidence="1">DNA/RNA polymerases superfamily protein</fullName>
    </submittedName>
</protein>
<name>A0A5B6UWX9_9ROSI</name>
<accession>A0A5B6UWX9</accession>
<dbReference type="AlphaFoldDB" id="A0A5B6UWX9"/>
<reference evidence="2" key="1">
    <citation type="journal article" date="2019" name="Plant Biotechnol. J.">
        <title>Genome sequencing of the Australian wild diploid species Gossypium australe highlights disease resistance and delayed gland morphogenesis.</title>
        <authorList>
            <person name="Cai Y."/>
            <person name="Cai X."/>
            <person name="Wang Q."/>
            <person name="Wang P."/>
            <person name="Zhang Y."/>
            <person name="Cai C."/>
            <person name="Xu Y."/>
            <person name="Wang K."/>
            <person name="Zhou Z."/>
            <person name="Wang C."/>
            <person name="Geng S."/>
            <person name="Li B."/>
            <person name="Dong Q."/>
            <person name="Hou Y."/>
            <person name="Wang H."/>
            <person name="Ai P."/>
            <person name="Liu Z."/>
            <person name="Yi F."/>
            <person name="Sun M."/>
            <person name="An G."/>
            <person name="Cheng J."/>
            <person name="Zhang Y."/>
            <person name="Shi Q."/>
            <person name="Xie Y."/>
            <person name="Shi X."/>
            <person name="Chang Y."/>
            <person name="Huang F."/>
            <person name="Chen Y."/>
            <person name="Hong S."/>
            <person name="Mi L."/>
            <person name="Sun Q."/>
            <person name="Zhang L."/>
            <person name="Zhou B."/>
            <person name="Peng R."/>
            <person name="Zhang X."/>
            <person name="Liu F."/>
        </authorList>
    </citation>
    <scope>NUCLEOTIDE SEQUENCE [LARGE SCALE GENOMIC DNA]</scope>
    <source>
        <strain evidence="2">cv. PA1801</strain>
    </source>
</reference>
<sequence length="105" mass="12024">MLKDYDCAIEYQSSKVNVVTHALIRKSMIELRAMFAHLSVTGGSGDFDLNADGVLSFQRRLCVPNDDELWHAILFKAYSTPYAMHPGSSKMYCDLREMYRWPGLK</sequence>
<dbReference type="Gene3D" id="1.10.340.70">
    <property type="match status" value="1"/>
</dbReference>
<evidence type="ECO:0000313" key="2">
    <source>
        <dbReference type="Proteomes" id="UP000325315"/>
    </source>
</evidence>
<dbReference type="OrthoDB" id="1000587at2759"/>
<dbReference type="EMBL" id="SMMG02000009">
    <property type="protein sequence ID" value="KAA3461527.1"/>
    <property type="molecule type" value="Genomic_DNA"/>
</dbReference>
<dbReference type="Proteomes" id="UP000325315">
    <property type="component" value="Unassembled WGS sequence"/>
</dbReference>
<proteinExistence type="predicted"/>
<evidence type="ECO:0000313" key="1">
    <source>
        <dbReference type="EMBL" id="KAA3461527.1"/>
    </source>
</evidence>
<comment type="caution">
    <text evidence="1">The sequence shown here is derived from an EMBL/GenBank/DDBJ whole genome shotgun (WGS) entry which is preliminary data.</text>
</comment>
<keyword evidence="2" id="KW-1185">Reference proteome</keyword>
<gene>
    <name evidence="1" type="ORF">EPI10_028091</name>
</gene>